<feature type="region of interest" description="Disordered" evidence="6">
    <location>
        <begin position="588"/>
        <end position="646"/>
    </location>
</feature>
<feature type="compositionally biased region" description="Basic and acidic residues" evidence="6">
    <location>
        <begin position="593"/>
        <end position="633"/>
    </location>
</feature>
<comment type="similarity">
    <text evidence="2">Belongs to the steroid 5-alpha reductase family.</text>
</comment>
<dbReference type="GO" id="GO:0016627">
    <property type="term" value="F:oxidoreductase activity, acting on the CH-CH group of donors"/>
    <property type="evidence" value="ECO:0007669"/>
    <property type="project" value="InterPro"/>
</dbReference>
<organism evidence="9 10">
    <name type="scientific">Salix brachista</name>
    <dbReference type="NCBI Taxonomy" id="2182728"/>
    <lineage>
        <taxon>Eukaryota</taxon>
        <taxon>Viridiplantae</taxon>
        <taxon>Streptophyta</taxon>
        <taxon>Embryophyta</taxon>
        <taxon>Tracheophyta</taxon>
        <taxon>Spermatophyta</taxon>
        <taxon>Magnoliopsida</taxon>
        <taxon>eudicotyledons</taxon>
        <taxon>Gunneridae</taxon>
        <taxon>Pentapetalae</taxon>
        <taxon>rosids</taxon>
        <taxon>fabids</taxon>
        <taxon>Malpighiales</taxon>
        <taxon>Salicaceae</taxon>
        <taxon>Saliceae</taxon>
        <taxon>Salix</taxon>
    </lineage>
</organism>
<proteinExistence type="inferred from homology"/>
<evidence type="ECO:0000256" key="3">
    <source>
        <dbReference type="ARBA" id="ARBA00022692"/>
    </source>
</evidence>
<feature type="compositionally biased region" description="Low complexity" evidence="6">
    <location>
        <begin position="634"/>
        <end position="646"/>
    </location>
</feature>
<evidence type="ECO:0000313" key="10">
    <source>
        <dbReference type="Proteomes" id="UP000326939"/>
    </source>
</evidence>
<feature type="transmembrane region" description="Helical" evidence="7">
    <location>
        <begin position="661"/>
        <end position="678"/>
    </location>
</feature>
<reference evidence="10" key="1">
    <citation type="journal article" date="2019" name="Gigascience">
        <title>De novo genome assembly of the endangered Acer yangbiense, a plant species with extremely small populations endemic to Yunnan Province, China.</title>
        <authorList>
            <person name="Yang J."/>
            <person name="Wariss H.M."/>
            <person name="Tao L."/>
            <person name="Zhang R."/>
            <person name="Yun Q."/>
            <person name="Hollingsworth P."/>
            <person name="Dao Z."/>
            <person name="Luo G."/>
            <person name="Guo H."/>
            <person name="Ma Y."/>
            <person name="Sun W."/>
        </authorList>
    </citation>
    <scope>NUCLEOTIDE SEQUENCE [LARGE SCALE GENOMIC DNA]</scope>
    <source>
        <strain evidence="10">cv. br00</strain>
    </source>
</reference>
<keyword evidence="10" id="KW-1185">Reference proteome</keyword>
<dbReference type="PANTHER" id="PTHR10556:SF35">
    <property type="entry name" value="3-OXO-5-ALPHA-STEROID 4-DEHYDROGENASE FAMILY PROTEIN"/>
    <property type="match status" value="1"/>
</dbReference>
<evidence type="ECO:0000256" key="2">
    <source>
        <dbReference type="ARBA" id="ARBA00007742"/>
    </source>
</evidence>
<comment type="caution">
    <text evidence="9">The sequence shown here is derived from an EMBL/GenBank/DDBJ whole genome shotgun (WGS) entry which is preliminary data.</text>
</comment>
<feature type="transmembrane region" description="Helical" evidence="7">
    <location>
        <begin position="126"/>
        <end position="145"/>
    </location>
</feature>
<accession>A0A5N5L8N9</accession>
<dbReference type="PANTHER" id="PTHR10556">
    <property type="entry name" value="3-OXO-5-ALPHA-STEROID 4-DEHYDROGENASE"/>
    <property type="match status" value="1"/>
</dbReference>
<keyword evidence="4 7" id="KW-1133">Transmembrane helix</keyword>
<comment type="subcellular location">
    <subcellularLocation>
        <location evidence="1">Membrane</location>
        <topology evidence="1">Multi-pass membrane protein</topology>
    </subcellularLocation>
</comment>
<dbReference type="EMBL" id="VDCV01000010">
    <property type="protein sequence ID" value="KAB5539134.1"/>
    <property type="molecule type" value="Genomic_DNA"/>
</dbReference>
<protein>
    <recommendedName>
        <fullName evidence="8">3-oxo-5-alpha-steroid 4-dehydrogenase C-terminal domain-containing protein</fullName>
    </recommendedName>
</protein>
<feature type="transmembrane region" description="Helical" evidence="7">
    <location>
        <begin position="16"/>
        <end position="34"/>
    </location>
</feature>
<feature type="compositionally biased region" description="Basic and acidic residues" evidence="6">
    <location>
        <begin position="360"/>
        <end position="370"/>
    </location>
</feature>
<feature type="transmembrane region" description="Helical" evidence="7">
    <location>
        <begin position="196"/>
        <end position="216"/>
    </location>
</feature>
<keyword evidence="5 7" id="KW-0472">Membrane</keyword>
<dbReference type="Pfam" id="PF02544">
    <property type="entry name" value="Steroid_dh"/>
    <property type="match status" value="1"/>
</dbReference>
<feature type="domain" description="3-oxo-5-alpha-steroid 4-dehydrogenase C-terminal" evidence="8">
    <location>
        <begin position="138"/>
        <end position="242"/>
    </location>
</feature>
<evidence type="ECO:0000256" key="7">
    <source>
        <dbReference type="SAM" id="Phobius"/>
    </source>
</evidence>
<dbReference type="AlphaFoldDB" id="A0A5N5L8N9"/>
<feature type="transmembrane region" description="Helical" evidence="7">
    <location>
        <begin position="157"/>
        <end position="175"/>
    </location>
</feature>
<evidence type="ECO:0000259" key="8">
    <source>
        <dbReference type="Pfam" id="PF02544"/>
    </source>
</evidence>
<evidence type="ECO:0000256" key="6">
    <source>
        <dbReference type="SAM" id="MobiDB-lite"/>
    </source>
</evidence>
<feature type="region of interest" description="Disordered" evidence="6">
    <location>
        <begin position="492"/>
        <end position="536"/>
    </location>
</feature>
<dbReference type="InterPro" id="IPR039357">
    <property type="entry name" value="SRD5A/TECR"/>
</dbReference>
<evidence type="ECO:0000256" key="4">
    <source>
        <dbReference type="ARBA" id="ARBA00022989"/>
    </source>
</evidence>
<evidence type="ECO:0000256" key="5">
    <source>
        <dbReference type="ARBA" id="ARBA00023136"/>
    </source>
</evidence>
<feature type="compositionally biased region" description="Basic and acidic residues" evidence="6">
    <location>
        <begin position="381"/>
        <end position="401"/>
    </location>
</feature>
<gene>
    <name evidence="9" type="ORF">DKX38_016667</name>
</gene>
<sequence length="687" mass="76668">MQMESVLLKLLFPSPFLIKAMSAVPVATLGYVGLSEVRGKHMQYSKFLNVGEKKPVEKKIQVSSRTGMLIAYTPPFLAGAASFGIFPDGDLRFLVVKSTLTFHFFKRILEVLFVHRYSGGMAVESLIPIALSYFTSSVFVIYAQHLAQGLPEPAIDLMYPGLILFLIGIIGNFYHHCLLSKLRGRKDKEYRVPKGGLFDLVICPHYLFEILGILGISLTAQTLYAFAFSVGTTLYLTGRSYSTRRCLMLAVPCTVMHSPGNLRTYQGVCCPLVGVKLVYKWERTFNHLRKCNSRSLKSKAKTIFIAKPYMEDGTPISHNQGFYAKLTELGCVEVLKMMLKRHLFSPYNFVPDFEEAKVSQKPAMEGKAEAPPKMASTTDTMKQKDESRDRDLRQSQGREDCSSNFCMEGLGSMEPSEERQSMVNMGISEKHIDCRIIAPSHYIRVCSDPALKNLHFNTLFESIPEKFNLIEARTKFDDGILTIKVPKAVSAKSSAGARELEATARQEAPSLQESNASKPGTQKSEDTAANQQDQTTNVVNEIKEAEDVKVMNERVSQKGQDKIPSKANFPLMLTKKLEVYDQSTTGQVGDQNAIEKDKSAESIDQEKEGGGKDVEKRAESADQEKEGEAKDMDNANSSSSKSANDNVTTVVTERRYIVEKYTIISLIMAIGAYVFYNFHGQSRKKNL</sequence>
<dbReference type="InterPro" id="IPR001104">
    <property type="entry name" value="3-oxo-5_a-steroid_4-DH_C"/>
</dbReference>
<dbReference type="GO" id="GO:0016020">
    <property type="term" value="C:membrane"/>
    <property type="evidence" value="ECO:0007669"/>
    <property type="project" value="UniProtKB-SubCell"/>
</dbReference>
<dbReference type="GO" id="GO:0006629">
    <property type="term" value="P:lipid metabolic process"/>
    <property type="evidence" value="ECO:0007669"/>
    <property type="project" value="InterPro"/>
</dbReference>
<dbReference type="PROSITE" id="PS50244">
    <property type="entry name" value="S5A_REDUCTASE"/>
    <property type="match status" value="1"/>
</dbReference>
<evidence type="ECO:0000313" key="9">
    <source>
        <dbReference type="EMBL" id="KAB5539134.1"/>
    </source>
</evidence>
<feature type="region of interest" description="Disordered" evidence="6">
    <location>
        <begin position="360"/>
        <end position="405"/>
    </location>
</feature>
<dbReference type="Proteomes" id="UP000326939">
    <property type="component" value="Chromosome 10"/>
</dbReference>
<name>A0A5N5L8N9_9ROSI</name>
<evidence type="ECO:0000256" key="1">
    <source>
        <dbReference type="ARBA" id="ARBA00004141"/>
    </source>
</evidence>
<keyword evidence="3 7" id="KW-0812">Transmembrane</keyword>
<feature type="compositionally biased region" description="Polar residues" evidence="6">
    <location>
        <begin position="509"/>
        <end position="536"/>
    </location>
</feature>